<dbReference type="STRING" id="1147741.A0A0R3RND2"/>
<evidence type="ECO:0000313" key="2">
    <source>
        <dbReference type="Proteomes" id="UP000050640"/>
    </source>
</evidence>
<dbReference type="InterPro" id="IPR002557">
    <property type="entry name" value="Chitin-bd_dom"/>
</dbReference>
<dbReference type="GO" id="GO:0005576">
    <property type="term" value="C:extracellular region"/>
    <property type="evidence" value="ECO:0007669"/>
    <property type="project" value="InterPro"/>
</dbReference>
<dbReference type="Pfam" id="PF01607">
    <property type="entry name" value="CBM_14"/>
    <property type="match status" value="1"/>
</dbReference>
<dbReference type="PROSITE" id="PS50940">
    <property type="entry name" value="CHIT_BIND_II"/>
    <property type="match status" value="1"/>
</dbReference>
<dbReference type="AlphaFoldDB" id="A0A0R3RND2"/>
<sequence length="140" mass="16181">MNRNKPKRSFILRLGFKDLCLSKLTNEGSKSSILAKLNTKILTKTLRASRSSEIKIRTNVVKTIENIKIKTMTNVFETARESLDMKCLESYGLFSYPNDCHLFIYCANDYPYMRRCSLHTFLNNDTKVCDHLVNTPDTCK</sequence>
<dbReference type="Gene3D" id="2.170.140.10">
    <property type="entry name" value="Chitin binding domain"/>
    <property type="match status" value="1"/>
</dbReference>
<protein>
    <submittedName>
        <fullName evidence="3">Chitin-binding type-2 domain-containing protein</fullName>
    </submittedName>
</protein>
<evidence type="ECO:0000313" key="3">
    <source>
        <dbReference type="WBParaSite" id="EEL_0000299201-mRNA-1"/>
    </source>
</evidence>
<dbReference type="GO" id="GO:0008061">
    <property type="term" value="F:chitin binding"/>
    <property type="evidence" value="ECO:0007669"/>
    <property type="project" value="InterPro"/>
</dbReference>
<proteinExistence type="predicted"/>
<organism evidence="2 3">
    <name type="scientific">Elaeophora elaphi</name>
    <dbReference type="NCBI Taxonomy" id="1147741"/>
    <lineage>
        <taxon>Eukaryota</taxon>
        <taxon>Metazoa</taxon>
        <taxon>Ecdysozoa</taxon>
        <taxon>Nematoda</taxon>
        <taxon>Chromadorea</taxon>
        <taxon>Rhabditida</taxon>
        <taxon>Spirurina</taxon>
        <taxon>Spiruromorpha</taxon>
        <taxon>Filarioidea</taxon>
        <taxon>Onchocercidae</taxon>
        <taxon>Elaeophora</taxon>
    </lineage>
</organism>
<name>A0A0R3RND2_9BILA</name>
<accession>A0A0R3RND2</accession>
<feature type="domain" description="Chitin-binding type-2" evidence="1">
    <location>
        <begin position="84"/>
        <end position="140"/>
    </location>
</feature>
<keyword evidence="2" id="KW-1185">Reference proteome</keyword>
<evidence type="ECO:0000259" key="1">
    <source>
        <dbReference type="PROSITE" id="PS50940"/>
    </source>
</evidence>
<reference evidence="3" key="1">
    <citation type="submission" date="2017-02" db="UniProtKB">
        <authorList>
            <consortium name="WormBaseParasite"/>
        </authorList>
    </citation>
    <scope>IDENTIFICATION</scope>
</reference>
<dbReference type="Proteomes" id="UP000050640">
    <property type="component" value="Unplaced"/>
</dbReference>
<dbReference type="InterPro" id="IPR036508">
    <property type="entry name" value="Chitin-bd_dom_sf"/>
</dbReference>
<dbReference type="SUPFAM" id="SSF57625">
    <property type="entry name" value="Invertebrate chitin-binding proteins"/>
    <property type="match status" value="1"/>
</dbReference>
<dbReference type="WBParaSite" id="EEL_0000299201-mRNA-1">
    <property type="protein sequence ID" value="EEL_0000299201-mRNA-1"/>
    <property type="gene ID" value="EEL_0000299201"/>
</dbReference>
<dbReference type="SMART" id="SM00494">
    <property type="entry name" value="ChtBD2"/>
    <property type="match status" value="1"/>
</dbReference>